<dbReference type="AlphaFoldDB" id="A0AAV4ZWF0"/>
<dbReference type="Proteomes" id="UP001050691">
    <property type="component" value="Unassembled WGS sequence"/>
</dbReference>
<sequence length="322" mass="36776">MFLEFELNQQIIYDRLCEAKTSHLSSAQLPLAMNNETVESALLIHIQTVYEQTVQRQVFIASFALLVYTSLLHFGDEVQYIWKWEKKFSLPNILFALSKYPILLYEIILIVQTFVQTTANGDSLVYDIYDTSDPRDLWSVFPVRYREKHTNHMPMQVSTIPVCKLNESSKRTERMTSIVLNSTRNAVVFRLVRNVTLILSDLLAFTGVIYKTFKLWKLKKSAGLKSNCGEELTTSLLRHGTIRFSLFVNVSAGSSGNLSALLICELTIDLRRRNAERKNSGGFLSHQTSSTQTWSIASRLHEHIVTEFGDMNDLVDITSSPH</sequence>
<proteinExistence type="predicted"/>
<evidence type="ECO:0000313" key="3">
    <source>
        <dbReference type="Proteomes" id="UP001050691"/>
    </source>
</evidence>
<dbReference type="EMBL" id="BPWL01000001">
    <property type="protein sequence ID" value="GJJ06119.1"/>
    <property type="molecule type" value="Genomic_DNA"/>
</dbReference>
<protein>
    <recommendedName>
        <fullName evidence="1">DUF6533 domain-containing protein</fullName>
    </recommendedName>
</protein>
<feature type="domain" description="DUF6533" evidence="1">
    <location>
        <begin position="59"/>
        <end position="104"/>
    </location>
</feature>
<dbReference type="InterPro" id="IPR045340">
    <property type="entry name" value="DUF6533"/>
</dbReference>
<comment type="caution">
    <text evidence="2">The sequence shown here is derived from an EMBL/GenBank/DDBJ whole genome shotgun (WGS) entry which is preliminary data.</text>
</comment>
<accession>A0AAV4ZWF0</accession>
<dbReference type="Pfam" id="PF20151">
    <property type="entry name" value="DUF6533"/>
    <property type="match status" value="1"/>
</dbReference>
<keyword evidence="3" id="KW-1185">Reference proteome</keyword>
<evidence type="ECO:0000259" key="1">
    <source>
        <dbReference type="Pfam" id="PF20151"/>
    </source>
</evidence>
<gene>
    <name evidence="2" type="ORF">Clacol_000308</name>
</gene>
<reference evidence="2" key="1">
    <citation type="submission" date="2021-10" db="EMBL/GenBank/DDBJ databases">
        <title>De novo Genome Assembly of Clathrus columnatus (Basidiomycota, Fungi) Using Illumina and Nanopore Sequence Data.</title>
        <authorList>
            <person name="Ogiso-Tanaka E."/>
            <person name="Itagaki H."/>
            <person name="Hosoya T."/>
            <person name="Hosaka K."/>
        </authorList>
    </citation>
    <scope>NUCLEOTIDE SEQUENCE</scope>
    <source>
        <strain evidence="2">MO-923</strain>
    </source>
</reference>
<organism evidence="2 3">
    <name type="scientific">Clathrus columnatus</name>
    <dbReference type="NCBI Taxonomy" id="1419009"/>
    <lineage>
        <taxon>Eukaryota</taxon>
        <taxon>Fungi</taxon>
        <taxon>Dikarya</taxon>
        <taxon>Basidiomycota</taxon>
        <taxon>Agaricomycotina</taxon>
        <taxon>Agaricomycetes</taxon>
        <taxon>Phallomycetidae</taxon>
        <taxon>Phallales</taxon>
        <taxon>Clathraceae</taxon>
        <taxon>Clathrus</taxon>
    </lineage>
</organism>
<evidence type="ECO:0000313" key="2">
    <source>
        <dbReference type="EMBL" id="GJJ06119.1"/>
    </source>
</evidence>
<name>A0AAV4ZWF0_9AGAM</name>